<reference evidence="2 3" key="2">
    <citation type="journal article" date="2015" name="PLoS ONE">
        <title>Whole-Genome Optical Mapping and Finished Genome Sequence of Sphingobacterium deserti sp. nov., a New Species Isolated from the Western Desert of China.</title>
        <authorList>
            <person name="Teng C."/>
            <person name="Zhou Z."/>
            <person name="Molnar I."/>
            <person name="Li X."/>
            <person name="Tang R."/>
            <person name="Chen M."/>
            <person name="Wang L."/>
            <person name="Su S."/>
            <person name="Zhang W."/>
            <person name="Lin M."/>
        </authorList>
    </citation>
    <scope>NUCLEOTIDE SEQUENCE [LARGE SCALE GENOMIC DNA]</scope>
    <source>
        <strain evidence="3">ACCC05744</strain>
    </source>
</reference>
<dbReference type="Pfam" id="PF00378">
    <property type="entry name" value="ECH_1"/>
    <property type="match status" value="1"/>
</dbReference>
<dbReference type="SUPFAM" id="SSF52096">
    <property type="entry name" value="ClpP/crotonase"/>
    <property type="match status" value="1"/>
</dbReference>
<dbReference type="STRING" id="1229276.DI53_1579"/>
<evidence type="ECO:0000313" key="3">
    <source>
        <dbReference type="Proteomes" id="UP000031802"/>
    </source>
</evidence>
<protein>
    <submittedName>
        <fullName evidence="2">Enoyl-CoA hydratase/isomerase</fullName>
    </submittedName>
</protein>
<accession>A0A0B8T975</accession>
<organism evidence="2 3">
    <name type="scientific">Sphingobacterium deserti</name>
    <dbReference type="NCBI Taxonomy" id="1229276"/>
    <lineage>
        <taxon>Bacteria</taxon>
        <taxon>Pseudomonadati</taxon>
        <taxon>Bacteroidota</taxon>
        <taxon>Sphingobacteriia</taxon>
        <taxon>Sphingobacteriales</taxon>
        <taxon>Sphingobacteriaceae</taxon>
        <taxon>Sphingobacterium</taxon>
    </lineage>
</organism>
<dbReference type="PATRIC" id="fig|1229276.3.peg.1635"/>
<reference evidence="3" key="1">
    <citation type="submission" date="2014-04" db="EMBL/GenBank/DDBJ databases">
        <title>Whole-Genome optical mapping and complete genome sequence of Sphingobacterium deserti sp. nov., a new spaces isolated from desert in the west of China.</title>
        <authorList>
            <person name="Teng C."/>
            <person name="Zhou Z."/>
            <person name="Li X."/>
            <person name="Chen M."/>
            <person name="Lin M."/>
            <person name="Wang L."/>
            <person name="Su S."/>
            <person name="Zhang C."/>
            <person name="Zhang W."/>
        </authorList>
    </citation>
    <scope>NUCLEOTIDE SEQUENCE [LARGE SCALE GENOMIC DNA]</scope>
    <source>
        <strain evidence="3">ACCC05744</strain>
    </source>
</reference>
<proteinExistence type="inferred from homology"/>
<dbReference type="CDD" id="cd06558">
    <property type="entry name" value="crotonase-like"/>
    <property type="match status" value="1"/>
</dbReference>
<dbReference type="RefSeq" id="WP_052072187.1">
    <property type="nucleotide sequence ID" value="NZ_JJMU01000024.1"/>
</dbReference>
<evidence type="ECO:0000256" key="1">
    <source>
        <dbReference type="ARBA" id="ARBA00005254"/>
    </source>
</evidence>
<dbReference type="Gene3D" id="3.90.226.10">
    <property type="entry name" value="2-enoyl-CoA Hydratase, Chain A, domain 1"/>
    <property type="match status" value="1"/>
</dbReference>
<dbReference type="eggNOG" id="COG1024">
    <property type="taxonomic scope" value="Bacteria"/>
</dbReference>
<dbReference type="EMBL" id="JJMU01000024">
    <property type="protein sequence ID" value="KGE14550.1"/>
    <property type="molecule type" value="Genomic_DNA"/>
</dbReference>
<dbReference type="OrthoDB" id="9775794at2"/>
<dbReference type="PANTHER" id="PTHR42964">
    <property type="entry name" value="ENOYL-COA HYDRATASE"/>
    <property type="match status" value="1"/>
</dbReference>
<evidence type="ECO:0000313" key="2">
    <source>
        <dbReference type="EMBL" id="KGE14550.1"/>
    </source>
</evidence>
<dbReference type="InterPro" id="IPR001753">
    <property type="entry name" value="Enoyl-CoA_hydra/iso"/>
</dbReference>
<dbReference type="InterPro" id="IPR051683">
    <property type="entry name" value="Enoyl-CoA_Hydratase/Isomerase"/>
</dbReference>
<comment type="caution">
    <text evidence="2">The sequence shown here is derived from an EMBL/GenBank/DDBJ whole genome shotgun (WGS) entry which is preliminary data.</text>
</comment>
<name>A0A0B8T975_9SPHI</name>
<dbReference type="AlphaFoldDB" id="A0A0B8T975"/>
<keyword evidence="2" id="KW-0413">Isomerase</keyword>
<dbReference type="PANTHER" id="PTHR42964:SF1">
    <property type="entry name" value="POLYKETIDE BIOSYNTHESIS ENOYL-COA HYDRATASE PKSH-RELATED"/>
    <property type="match status" value="1"/>
</dbReference>
<dbReference type="InterPro" id="IPR029045">
    <property type="entry name" value="ClpP/crotonase-like_dom_sf"/>
</dbReference>
<keyword evidence="3" id="KW-1185">Reference proteome</keyword>
<gene>
    <name evidence="2" type="ORF">DI53_1579</name>
</gene>
<dbReference type="GO" id="GO:0016853">
    <property type="term" value="F:isomerase activity"/>
    <property type="evidence" value="ECO:0007669"/>
    <property type="project" value="UniProtKB-KW"/>
</dbReference>
<comment type="similarity">
    <text evidence="1">Belongs to the enoyl-CoA hydratase/isomerase family.</text>
</comment>
<sequence length="235" mass="26323">MYNFIKVEKSGHIGILTLSRPAKRNAFTPGMINEIAHALAVANDDNEITVLLLQADGPVFCAGMDLKTFQDPTLDTPNPNIENRDVSLGEVMDNFKKPVVARVEGDVIAGAFLFILGCTYVFASPQVRFRLPELELGIFPFQVMAGLLRVMPEKKVLQLCLNTAYFNVEEAMHYGIVDGYLETAQLSNLLDSFRDKREIAIKKGIEALRQLPTVERSEQFAFLKDRLEQLRDGSE</sequence>
<dbReference type="Proteomes" id="UP000031802">
    <property type="component" value="Unassembled WGS sequence"/>
</dbReference>